<keyword evidence="9" id="KW-1185">Reference proteome</keyword>
<dbReference type="GO" id="GO:0016477">
    <property type="term" value="P:cell migration"/>
    <property type="evidence" value="ECO:0007669"/>
    <property type="project" value="TreeGrafter"/>
</dbReference>
<dbReference type="AlphaFoldDB" id="A0A8S9XE09"/>
<dbReference type="GO" id="GO:0045296">
    <property type="term" value="F:cadherin binding"/>
    <property type="evidence" value="ECO:0007669"/>
    <property type="project" value="InterPro"/>
</dbReference>
<evidence type="ECO:0000256" key="6">
    <source>
        <dbReference type="ARBA" id="ARBA00022949"/>
    </source>
</evidence>
<dbReference type="Gene3D" id="6.10.250.2510">
    <property type="match status" value="1"/>
</dbReference>
<dbReference type="InterPro" id="IPR001033">
    <property type="entry name" value="Alpha_catenin"/>
</dbReference>
<dbReference type="GO" id="GO:0016342">
    <property type="term" value="C:catenin complex"/>
    <property type="evidence" value="ECO:0007669"/>
    <property type="project" value="TreeGrafter"/>
</dbReference>
<dbReference type="GO" id="GO:0005912">
    <property type="term" value="C:adherens junction"/>
    <property type="evidence" value="ECO:0007669"/>
    <property type="project" value="TreeGrafter"/>
</dbReference>
<name>A0A8S9XE09_APOLU</name>
<gene>
    <name evidence="8" type="ORF">GE061_017568</name>
</gene>
<evidence type="ECO:0000313" key="8">
    <source>
        <dbReference type="EMBL" id="KAF6206336.1"/>
    </source>
</evidence>
<dbReference type="GO" id="GO:0098609">
    <property type="term" value="P:cell-cell adhesion"/>
    <property type="evidence" value="ECO:0007669"/>
    <property type="project" value="TreeGrafter"/>
</dbReference>
<organism evidence="8 9">
    <name type="scientific">Apolygus lucorum</name>
    <name type="common">Small green plant bug</name>
    <name type="synonym">Lygocoris lucorum</name>
    <dbReference type="NCBI Taxonomy" id="248454"/>
    <lineage>
        <taxon>Eukaryota</taxon>
        <taxon>Metazoa</taxon>
        <taxon>Ecdysozoa</taxon>
        <taxon>Arthropoda</taxon>
        <taxon>Hexapoda</taxon>
        <taxon>Insecta</taxon>
        <taxon>Pterygota</taxon>
        <taxon>Neoptera</taxon>
        <taxon>Paraneoptera</taxon>
        <taxon>Hemiptera</taxon>
        <taxon>Heteroptera</taxon>
        <taxon>Panheteroptera</taxon>
        <taxon>Cimicomorpha</taxon>
        <taxon>Miridae</taxon>
        <taxon>Mirini</taxon>
        <taxon>Apolygus</taxon>
    </lineage>
</organism>
<protein>
    <recommendedName>
        <fullName evidence="10">Catenin alpha</fullName>
    </recommendedName>
</protein>
<dbReference type="GO" id="GO:0008013">
    <property type="term" value="F:beta-catenin binding"/>
    <property type="evidence" value="ECO:0007669"/>
    <property type="project" value="TreeGrafter"/>
</dbReference>
<evidence type="ECO:0008006" key="10">
    <source>
        <dbReference type="Google" id="ProtNLM"/>
    </source>
</evidence>
<evidence type="ECO:0000256" key="5">
    <source>
        <dbReference type="ARBA" id="ARBA00022889"/>
    </source>
</evidence>
<dbReference type="GO" id="GO:0005737">
    <property type="term" value="C:cytoplasm"/>
    <property type="evidence" value="ECO:0007669"/>
    <property type="project" value="UniProtKB-SubCell"/>
</dbReference>
<dbReference type="OrthoDB" id="6376697at2759"/>
<dbReference type="PRINTS" id="PR00805">
    <property type="entry name" value="ALPHACATENIN"/>
</dbReference>
<dbReference type="InterPro" id="IPR036723">
    <property type="entry name" value="Alpha-catenin/vinculin-like_sf"/>
</dbReference>
<feature type="coiled-coil region" evidence="7">
    <location>
        <begin position="651"/>
        <end position="678"/>
    </location>
</feature>
<proteinExistence type="inferred from homology"/>
<dbReference type="Proteomes" id="UP000466442">
    <property type="component" value="Unassembled WGS sequence"/>
</dbReference>
<evidence type="ECO:0000256" key="4">
    <source>
        <dbReference type="ARBA" id="ARBA00022490"/>
    </source>
</evidence>
<dbReference type="PANTHER" id="PTHR18914">
    <property type="entry name" value="ALPHA CATENIN"/>
    <property type="match status" value="1"/>
</dbReference>
<comment type="caution">
    <text evidence="8">The sequence shown here is derived from an EMBL/GenBank/DDBJ whole genome shotgun (WGS) entry which is preliminary data.</text>
</comment>
<dbReference type="InterPro" id="IPR006077">
    <property type="entry name" value="Vinculin/catenin"/>
</dbReference>
<keyword evidence="5" id="KW-0130">Cell adhesion</keyword>
<dbReference type="SUPFAM" id="SSF47220">
    <property type="entry name" value="alpha-catenin/vinculin-like"/>
    <property type="match status" value="4"/>
</dbReference>
<accession>A0A8S9XE09</accession>
<keyword evidence="6" id="KW-0965">Cell junction</keyword>
<dbReference type="EMBL" id="WIXP02000008">
    <property type="protein sequence ID" value="KAF6206336.1"/>
    <property type="molecule type" value="Genomic_DNA"/>
</dbReference>
<dbReference type="Gene3D" id="1.20.120.230">
    <property type="entry name" value="Alpha-catenin/vinculin-like"/>
    <property type="match status" value="5"/>
</dbReference>
<evidence type="ECO:0000256" key="7">
    <source>
        <dbReference type="SAM" id="Coils"/>
    </source>
</evidence>
<comment type="similarity">
    <text evidence="3">Belongs to the vinculin/alpha-catenin family.</text>
</comment>
<keyword evidence="7" id="KW-0175">Coiled coil</keyword>
<sequence length="890" mass="98459">MDVRKSTYTPPYDHKTSIMANNQTGGIVFKWNAKDLNVQTNAILKVIQPLVIQVTTLMNTKQQKIRGRKGKSKKAHILVAAVDKATENFIETGVVIANENPEIKEQMLGAVDEVRISGEEMSKASTEFADDPCVSTKRVNMGKAAQNLLYAVTKLLILADMVDVQLLLKSLKVVKDGVDKVANSANQKKLLENMKNFDQYTNDLINQAGLRQNELRDPRSRDDLAAARAVLKKHSTMLLTASKVFVNHPGLAEAKANRDYVVKQVCEAVNTINDVTQGNKGATATHCYEGPGKLAQAFSDLDRTMDSEPLASQQAVKGPTLEECLESIINGAFLIADSPCTRDDRRDGIYAECNAVRKALQDLLSECMTNMGGKINDKELEKEISQEIKGKMQKKTRELKRKLQKTVVDHVSDMFLDTTTPLDDLIVAARSGNKKLVDDSSHAFTDHAQTLVKIATHAATLSNNEEGVKTVRYSAAQVETLCPQVVNAARILASLKSQEAEENMNVFKETWEGQVRTLTRAVDSITDVNEFMVVSENHILEDINNCSTAIQEGDVEYLNRNASSITGRSERVANVALAQVRNCQPGEYTAKIVEAVHVLRNEVMPNFSEMVEVAIKSMTCNPPKNVDQNQFLYGSYLVYDGVKRVTRAVDANKDLEDNSGLKENISKIEEEEEDTETSEMRSSLSDLILLAKDMYKIMTDMSSFTSDEGPLATSMDVINAAKKISEAGTKFNKLATKIAERCPESAMKKDMLAYMQQIPLYCHQLNITSKVKEGVQSASGATTKELDSVTSLVQTAKNLTNAIFQTVKSSYVASTKKSMKNPSGAVLYQWQNYPPFSHHHLQRKHQTIPKKTPFLNILFAMGFTMSGLLTGFHIGGAIAEFLDLDLQDDN</sequence>
<dbReference type="Pfam" id="PF01044">
    <property type="entry name" value="Vinculin"/>
    <property type="match status" value="1"/>
</dbReference>
<comment type="subcellular location">
    <subcellularLocation>
        <location evidence="1">Cell junction</location>
    </subcellularLocation>
    <subcellularLocation>
        <location evidence="2">Cytoplasm</location>
    </subcellularLocation>
</comment>
<evidence type="ECO:0000256" key="3">
    <source>
        <dbReference type="ARBA" id="ARBA00008376"/>
    </source>
</evidence>
<dbReference type="GO" id="GO:0051015">
    <property type="term" value="F:actin filament binding"/>
    <property type="evidence" value="ECO:0007669"/>
    <property type="project" value="InterPro"/>
</dbReference>
<evidence type="ECO:0000256" key="1">
    <source>
        <dbReference type="ARBA" id="ARBA00004282"/>
    </source>
</evidence>
<dbReference type="PANTHER" id="PTHR18914:SF33">
    <property type="entry name" value="RE47911P-RELATED"/>
    <property type="match status" value="1"/>
</dbReference>
<evidence type="ECO:0000313" key="9">
    <source>
        <dbReference type="Proteomes" id="UP000466442"/>
    </source>
</evidence>
<keyword evidence="4" id="KW-0963">Cytoplasm</keyword>
<evidence type="ECO:0000256" key="2">
    <source>
        <dbReference type="ARBA" id="ARBA00004496"/>
    </source>
</evidence>
<reference evidence="8" key="1">
    <citation type="journal article" date="2021" name="Mol. Ecol. Resour.">
        <title>Apolygus lucorum genome provides insights into omnivorousness and mesophyll feeding.</title>
        <authorList>
            <person name="Liu Y."/>
            <person name="Liu H."/>
            <person name="Wang H."/>
            <person name="Huang T."/>
            <person name="Liu B."/>
            <person name="Yang B."/>
            <person name="Yin L."/>
            <person name="Li B."/>
            <person name="Zhang Y."/>
            <person name="Zhang S."/>
            <person name="Jiang F."/>
            <person name="Zhang X."/>
            <person name="Ren Y."/>
            <person name="Wang B."/>
            <person name="Wang S."/>
            <person name="Lu Y."/>
            <person name="Wu K."/>
            <person name="Fan W."/>
            <person name="Wang G."/>
        </authorList>
    </citation>
    <scope>NUCLEOTIDE SEQUENCE</scope>
    <source>
        <strain evidence="8">12Hb</strain>
    </source>
</reference>